<reference evidence="2" key="1">
    <citation type="journal article" date="2016" name="Front. Microbiol.">
        <title>Genome Sequence of the Piezophilic, Mesophilic Sulfate-Reducing Bacterium Desulfovibrio indicus J2T.</title>
        <authorList>
            <person name="Cao J."/>
            <person name="Maignien L."/>
            <person name="Shao Z."/>
            <person name="Alain K."/>
            <person name="Jebbar M."/>
        </authorList>
    </citation>
    <scope>NUCLEOTIDE SEQUENCE</scope>
    <source>
        <strain evidence="2">JCM 32048</strain>
    </source>
</reference>
<reference evidence="2" key="2">
    <citation type="submission" date="2021-08" db="EMBL/GenBank/DDBJ databases">
        <authorList>
            <person name="Tani A."/>
            <person name="Ola A."/>
            <person name="Ogura Y."/>
            <person name="Katsura K."/>
            <person name="Hayashi T."/>
        </authorList>
    </citation>
    <scope>NUCLEOTIDE SEQUENCE</scope>
    <source>
        <strain evidence="2">JCM 32048</strain>
    </source>
</reference>
<dbReference type="AlphaFoldDB" id="A0AA37HEX6"/>
<evidence type="ECO:0000313" key="2">
    <source>
        <dbReference type="EMBL" id="GJD64499.1"/>
    </source>
</evidence>
<dbReference type="RefSeq" id="WP_099900412.1">
    <property type="nucleotide sequence ID" value="NZ_BPQJ01000026.1"/>
</dbReference>
<evidence type="ECO:0000256" key="1">
    <source>
        <dbReference type="SAM" id="Phobius"/>
    </source>
</evidence>
<feature type="transmembrane region" description="Helical" evidence="1">
    <location>
        <begin position="6"/>
        <end position="24"/>
    </location>
</feature>
<sequence length="83" mass="8225">MTWLDTLGSAGFGLVSAWLALHVAHGRRHRLRSTAFAAALLAGGLVLAHEAGSPVALVAGSAVGAAARLGLARGWRAGGGQAS</sequence>
<keyword evidence="1" id="KW-0812">Transmembrane</keyword>
<comment type="caution">
    <text evidence="2">The sequence shown here is derived from an EMBL/GenBank/DDBJ whole genome shotgun (WGS) entry which is preliminary data.</text>
</comment>
<keyword evidence="3" id="KW-1185">Reference proteome</keyword>
<organism evidence="2 3">
    <name type="scientific">Methylobacterium frigidaeris</name>
    <dbReference type="NCBI Taxonomy" id="2038277"/>
    <lineage>
        <taxon>Bacteria</taxon>
        <taxon>Pseudomonadati</taxon>
        <taxon>Pseudomonadota</taxon>
        <taxon>Alphaproteobacteria</taxon>
        <taxon>Hyphomicrobiales</taxon>
        <taxon>Methylobacteriaceae</taxon>
        <taxon>Methylobacterium</taxon>
    </lineage>
</organism>
<keyword evidence="1" id="KW-0472">Membrane</keyword>
<accession>A0AA37HEX6</accession>
<dbReference type="Proteomes" id="UP001055286">
    <property type="component" value="Unassembled WGS sequence"/>
</dbReference>
<gene>
    <name evidence="2" type="ORF">MPEAHAMD_4682</name>
</gene>
<protein>
    <submittedName>
        <fullName evidence="2">Uncharacterized protein</fullName>
    </submittedName>
</protein>
<dbReference type="EMBL" id="BPQJ01000026">
    <property type="protein sequence ID" value="GJD64499.1"/>
    <property type="molecule type" value="Genomic_DNA"/>
</dbReference>
<keyword evidence="1" id="KW-1133">Transmembrane helix</keyword>
<evidence type="ECO:0000313" key="3">
    <source>
        <dbReference type="Proteomes" id="UP001055286"/>
    </source>
</evidence>
<proteinExistence type="predicted"/>
<name>A0AA37HEX6_9HYPH</name>